<keyword evidence="1" id="KW-0812">Transmembrane</keyword>
<dbReference type="Proteomes" id="UP000215731">
    <property type="component" value="Unassembled WGS sequence"/>
</dbReference>
<evidence type="ECO:0000313" key="3">
    <source>
        <dbReference type="Proteomes" id="UP000215731"/>
    </source>
</evidence>
<evidence type="ECO:0000256" key="1">
    <source>
        <dbReference type="SAM" id="Phobius"/>
    </source>
</evidence>
<comment type="caution">
    <text evidence="2">The sequence shown here is derived from an EMBL/GenBank/DDBJ whole genome shotgun (WGS) entry which is preliminary data.</text>
</comment>
<name>A0A256IUI4_HALEZ</name>
<sequence>MTTEMSLGTLEQTLRKFPGRCGEWAYHVVLGLIGTITIGVSTANGMTATRVGTVATVLLAATTAVAFTAAYLTATQMDKGGNR</sequence>
<feature type="transmembrane region" description="Helical" evidence="1">
    <location>
        <begin position="24"/>
        <end position="43"/>
    </location>
</feature>
<dbReference type="EMBL" id="NHOZ01000152">
    <property type="protein sequence ID" value="OYR59936.1"/>
    <property type="molecule type" value="Genomic_DNA"/>
</dbReference>
<keyword evidence="1" id="KW-1133">Transmembrane helix</keyword>
<gene>
    <name evidence="2" type="ORF">DJ80_16525</name>
</gene>
<evidence type="ECO:0000313" key="2">
    <source>
        <dbReference type="EMBL" id="OYR59936.1"/>
    </source>
</evidence>
<keyword evidence="1" id="KW-0472">Membrane</keyword>
<protein>
    <submittedName>
        <fullName evidence="2">Uncharacterized protein</fullName>
    </submittedName>
</protein>
<dbReference type="AlphaFoldDB" id="A0A256IUI4"/>
<organism evidence="2 3">
    <name type="scientific">Halorubrum ezzemoulense</name>
    <name type="common">Halorubrum chaoviator</name>
    <dbReference type="NCBI Taxonomy" id="337243"/>
    <lineage>
        <taxon>Archaea</taxon>
        <taxon>Methanobacteriati</taxon>
        <taxon>Methanobacteriota</taxon>
        <taxon>Stenosarchaea group</taxon>
        <taxon>Halobacteria</taxon>
        <taxon>Halobacteriales</taxon>
        <taxon>Haloferacaceae</taxon>
        <taxon>Halorubrum</taxon>
    </lineage>
</organism>
<reference evidence="2 3" key="1">
    <citation type="journal article" date="2014" name="Front. Microbiol.">
        <title>Population and genomic analysis of the genus Halorubrum.</title>
        <authorList>
            <person name="Fullmer M.S."/>
            <person name="Soucy S.M."/>
            <person name="Swithers K.S."/>
            <person name="Makkay A.M."/>
            <person name="Wheeler R."/>
            <person name="Ventosa A."/>
            <person name="Gogarten J.P."/>
            <person name="Papke R.T."/>
        </authorList>
    </citation>
    <scope>NUCLEOTIDE SEQUENCE [LARGE SCALE GENOMIC DNA]</scope>
    <source>
        <strain evidence="2 3">Ga36</strain>
    </source>
</reference>
<accession>A0A256IUI4</accession>
<feature type="transmembrane region" description="Helical" evidence="1">
    <location>
        <begin position="55"/>
        <end position="74"/>
    </location>
</feature>
<proteinExistence type="predicted"/>
<dbReference type="RefSeq" id="WP_094553686.1">
    <property type="nucleotide sequence ID" value="NZ_NHOZ01000152.1"/>
</dbReference>